<dbReference type="PANTHER" id="PTHR23026">
    <property type="entry name" value="NADPH NITROREDUCTASE"/>
    <property type="match status" value="1"/>
</dbReference>
<reference evidence="2 3" key="1">
    <citation type="journal article" date="2019" name="Int. J. Syst. Evol. Microbiol.">
        <title>The Global Catalogue of Microorganisms (GCM) 10K type strain sequencing project: providing services to taxonomists for standard genome sequencing and annotation.</title>
        <authorList>
            <consortium name="The Broad Institute Genomics Platform"/>
            <consortium name="The Broad Institute Genome Sequencing Center for Infectious Disease"/>
            <person name="Wu L."/>
            <person name="Ma J."/>
        </authorList>
    </citation>
    <scope>NUCLEOTIDE SEQUENCE [LARGE SCALE GENOMIC DNA]</scope>
    <source>
        <strain evidence="2 3">JCM 6305</strain>
    </source>
</reference>
<feature type="compositionally biased region" description="Basic and acidic residues" evidence="1">
    <location>
        <begin position="172"/>
        <end position="187"/>
    </location>
</feature>
<dbReference type="Proteomes" id="UP001501638">
    <property type="component" value="Unassembled WGS sequence"/>
</dbReference>
<dbReference type="PANTHER" id="PTHR23026:SF123">
    <property type="entry name" value="NAD(P)H NITROREDUCTASE RV3131-RELATED"/>
    <property type="match status" value="1"/>
</dbReference>
<dbReference type="Gene3D" id="3.40.109.10">
    <property type="entry name" value="NADH Oxidase"/>
    <property type="match status" value="2"/>
</dbReference>
<dbReference type="RefSeq" id="WP_344321755.1">
    <property type="nucleotide sequence ID" value="NZ_BAAASZ010000017.1"/>
</dbReference>
<evidence type="ECO:0000313" key="3">
    <source>
        <dbReference type="Proteomes" id="UP001501638"/>
    </source>
</evidence>
<dbReference type="InterPro" id="IPR050627">
    <property type="entry name" value="Nitroreductase/BluB"/>
</dbReference>
<evidence type="ECO:0000256" key="1">
    <source>
        <dbReference type="SAM" id="MobiDB-lite"/>
    </source>
</evidence>
<comment type="caution">
    <text evidence="2">The sequence shown here is derived from an EMBL/GenBank/DDBJ whole genome shotgun (WGS) entry which is preliminary data.</text>
</comment>
<gene>
    <name evidence="2" type="ORF">GCM10010405_19530</name>
</gene>
<feature type="compositionally biased region" description="Basic and acidic residues" evidence="1">
    <location>
        <begin position="211"/>
        <end position="224"/>
    </location>
</feature>
<feature type="compositionally biased region" description="Gly residues" evidence="1">
    <location>
        <begin position="194"/>
        <end position="203"/>
    </location>
</feature>
<proteinExistence type="predicted"/>
<protein>
    <submittedName>
        <fullName evidence="2">Nitroreductase</fullName>
    </submittedName>
</protein>
<dbReference type="NCBIfam" id="NF047509">
    <property type="entry name" value="Rv3131_FMN_oxido"/>
    <property type="match status" value="1"/>
</dbReference>
<feature type="region of interest" description="Disordered" evidence="1">
    <location>
        <begin position="172"/>
        <end position="238"/>
    </location>
</feature>
<feature type="region of interest" description="Disordered" evidence="1">
    <location>
        <begin position="310"/>
        <end position="330"/>
    </location>
</feature>
<dbReference type="EMBL" id="BAAASZ010000017">
    <property type="protein sequence ID" value="GAA2436456.1"/>
    <property type="molecule type" value="Genomic_DNA"/>
</dbReference>
<name>A0ABN3JPI9_9ACTN</name>
<dbReference type="InterPro" id="IPR000415">
    <property type="entry name" value="Nitroreductase-like"/>
</dbReference>
<evidence type="ECO:0000313" key="2">
    <source>
        <dbReference type="EMBL" id="GAA2436456.1"/>
    </source>
</evidence>
<sequence length="330" mass="36164">MSTRTLSEERVADLVHDATAAPSLYNAQPWRFHCLRGERTFEVRADPGRGLPHTDPDARGLHIGCGAAVLNLRVAAAHAGWRPETRLLPDPRDPALLATVHLVDPDGGESDLAALYPAVRRRHTSRRPYAETRIPEAVRSALARAARREGALLDFPSPRHLRWVLELTEEAEARNRTDPGRREDLARWARTGPGTDGPTGDGGPARALGPRTREGSVPVRDHAGARRTPGRGSADFERSPQLALLSTLRDRPEDWLRAGQAMERVLLLATSEGLVGSPVTQAVEWPDLRWPLRDPVSGKGLVQVVLRLGYGPPGPETPRRPLPEILDVDP</sequence>
<accession>A0ABN3JPI9</accession>
<organism evidence="2 3">
    <name type="scientific">Streptomyces macrosporus</name>
    <dbReference type="NCBI Taxonomy" id="44032"/>
    <lineage>
        <taxon>Bacteria</taxon>
        <taxon>Bacillati</taxon>
        <taxon>Actinomycetota</taxon>
        <taxon>Actinomycetes</taxon>
        <taxon>Kitasatosporales</taxon>
        <taxon>Streptomycetaceae</taxon>
        <taxon>Streptomyces</taxon>
    </lineage>
</organism>
<keyword evidence="3" id="KW-1185">Reference proteome</keyword>
<dbReference type="SUPFAM" id="SSF55469">
    <property type="entry name" value="FMN-dependent nitroreductase-like"/>
    <property type="match status" value="2"/>
</dbReference>